<dbReference type="Proteomes" id="UP000243406">
    <property type="component" value="Unassembled WGS sequence"/>
</dbReference>
<dbReference type="AlphaFoldDB" id="A0A1T5A9M3"/>
<evidence type="ECO:0000256" key="1">
    <source>
        <dbReference type="ARBA" id="ARBA00022603"/>
    </source>
</evidence>
<organism evidence="8 9">
    <name type="scientific">Acetoanaerobium noterae</name>
    <dbReference type="NCBI Taxonomy" id="745369"/>
    <lineage>
        <taxon>Bacteria</taxon>
        <taxon>Bacillati</taxon>
        <taxon>Bacillota</taxon>
        <taxon>Clostridia</taxon>
        <taxon>Peptostreptococcales</taxon>
        <taxon>Filifactoraceae</taxon>
        <taxon>Acetoanaerobium</taxon>
    </lineage>
</organism>
<dbReference type="NCBIfam" id="TIGR00536">
    <property type="entry name" value="hemK_fam"/>
    <property type="match status" value="1"/>
</dbReference>
<dbReference type="Pfam" id="PF05175">
    <property type="entry name" value="MTS"/>
    <property type="match status" value="1"/>
</dbReference>
<dbReference type="InterPro" id="IPR019874">
    <property type="entry name" value="RF_methyltr_PrmC"/>
</dbReference>
<dbReference type="InterPro" id="IPR050320">
    <property type="entry name" value="N5-glutamine_MTase"/>
</dbReference>
<feature type="binding site" evidence="5">
    <location>
        <begin position="189"/>
        <end position="192"/>
    </location>
    <ligand>
        <name>substrate</name>
    </ligand>
</feature>
<dbReference type="InterPro" id="IPR002052">
    <property type="entry name" value="DNA_methylase_N6_adenine_CS"/>
</dbReference>
<dbReference type="GO" id="GO:0003676">
    <property type="term" value="F:nucleic acid binding"/>
    <property type="evidence" value="ECO:0007669"/>
    <property type="project" value="InterPro"/>
</dbReference>
<comment type="similarity">
    <text evidence="5">Belongs to the protein N5-glutamine methyltransferase family. PrmC subfamily.</text>
</comment>
<comment type="catalytic activity">
    <reaction evidence="4 5">
        <text>L-glutaminyl-[peptide chain release factor] + S-adenosyl-L-methionine = N(5)-methyl-L-glutaminyl-[peptide chain release factor] + S-adenosyl-L-homocysteine + H(+)</text>
        <dbReference type="Rhea" id="RHEA:42896"/>
        <dbReference type="Rhea" id="RHEA-COMP:10271"/>
        <dbReference type="Rhea" id="RHEA-COMP:10272"/>
        <dbReference type="ChEBI" id="CHEBI:15378"/>
        <dbReference type="ChEBI" id="CHEBI:30011"/>
        <dbReference type="ChEBI" id="CHEBI:57856"/>
        <dbReference type="ChEBI" id="CHEBI:59789"/>
        <dbReference type="ChEBI" id="CHEBI:61891"/>
        <dbReference type="EC" id="2.1.1.297"/>
    </reaction>
</comment>
<dbReference type="Gene3D" id="1.10.8.10">
    <property type="entry name" value="DNA helicase RuvA subunit, C-terminal domain"/>
    <property type="match status" value="1"/>
</dbReference>
<dbReference type="SUPFAM" id="SSF53335">
    <property type="entry name" value="S-adenosyl-L-methionine-dependent methyltransferases"/>
    <property type="match status" value="1"/>
</dbReference>
<evidence type="ECO:0000259" key="6">
    <source>
        <dbReference type="Pfam" id="PF05175"/>
    </source>
</evidence>
<dbReference type="EC" id="2.1.1.297" evidence="5"/>
<feature type="binding site" evidence="5">
    <location>
        <begin position="121"/>
        <end position="125"/>
    </location>
    <ligand>
        <name>S-adenosyl-L-methionine</name>
        <dbReference type="ChEBI" id="CHEBI:59789"/>
    </ligand>
</feature>
<dbReference type="GO" id="GO:0032259">
    <property type="term" value="P:methylation"/>
    <property type="evidence" value="ECO:0007669"/>
    <property type="project" value="UniProtKB-KW"/>
</dbReference>
<evidence type="ECO:0000313" key="8">
    <source>
        <dbReference type="EMBL" id="SKB31600.1"/>
    </source>
</evidence>
<dbReference type="PANTHER" id="PTHR18895:SF74">
    <property type="entry name" value="MTRF1L RELEASE FACTOR GLUTAMINE METHYLTRANSFERASE"/>
    <property type="match status" value="1"/>
</dbReference>
<evidence type="ECO:0000256" key="3">
    <source>
        <dbReference type="ARBA" id="ARBA00022691"/>
    </source>
</evidence>
<sequence>MKIKDIINYGVAMIKNTESPSLETQMMIAKVIEKDRLYIMLNLEEDIDESKVEIIKTMIDKRKNSYPLQYILGEREFWGMDFKVSEGVLIPRQDTEILIEETLKKLKDHKHKSNLKGFEIGVGSGIISITLLKEIETLTMIGVDINDKAIELTKANALKHEVSDRLCILNSNLFEKINKENQFDFIISNPPYIETKVIDSLQEDIKQHEPKLALDGGEDGLDFYRAIIEQSKSYISPYGFIAFEIGYNQAEAVKKIFVENGYPNVTIAKDLAGFDRVVIGMII</sequence>
<dbReference type="Gene3D" id="3.40.50.150">
    <property type="entry name" value="Vaccinia Virus protein VP39"/>
    <property type="match status" value="1"/>
</dbReference>
<comment type="function">
    <text evidence="5">Methylates the class 1 translation termination release factors RF1/PrfA and RF2/PrfB on the glutamine residue of the universally conserved GGQ motif.</text>
</comment>
<dbReference type="EMBL" id="FUYN01000001">
    <property type="protein sequence ID" value="SKB31600.1"/>
    <property type="molecule type" value="Genomic_DNA"/>
</dbReference>
<dbReference type="InterPro" id="IPR004556">
    <property type="entry name" value="HemK-like"/>
</dbReference>
<keyword evidence="1 5" id="KW-0489">Methyltransferase</keyword>
<gene>
    <name evidence="5" type="primary">prmC</name>
    <name evidence="8" type="ORF">SAMN02745120_0896</name>
</gene>
<dbReference type="CDD" id="cd02440">
    <property type="entry name" value="AdoMet_MTases"/>
    <property type="match status" value="1"/>
</dbReference>
<dbReference type="PANTHER" id="PTHR18895">
    <property type="entry name" value="HEMK METHYLTRANSFERASE"/>
    <property type="match status" value="1"/>
</dbReference>
<dbReference type="InterPro" id="IPR007848">
    <property type="entry name" value="Small_mtfrase_dom"/>
</dbReference>
<evidence type="ECO:0000259" key="7">
    <source>
        <dbReference type="Pfam" id="PF17827"/>
    </source>
</evidence>
<comment type="caution">
    <text evidence="5">Lacks conserved residue(s) required for the propagation of feature annotation.</text>
</comment>
<dbReference type="PROSITE" id="PS00092">
    <property type="entry name" value="N6_MTASE"/>
    <property type="match status" value="1"/>
</dbReference>
<dbReference type="InterPro" id="IPR040758">
    <property type="entry name" value="PrmC_N"/>
</dbReference>
<accession>A0A1T5A9M3</accession>
<feature type="binding site" evidence="5">
    <location>
        <position position="189"/>
    </location>
    <ligand>
        <name>S-adenosyl-L-methionine</name>
        <dbReference type="ChEBI" id="CHEBI:59789"/>
    </ligand>
</feature>
<evidence type="ECO:0000256" key="5">
    <source>
        <dbReference type="HAMAP-Rule" id="MF_02126"/>
    </source>
</evidence>
<feature type="domain" description="Methyltransferase small" evidence="6">
    <location>
        <begin position="109"/>
        <end position="197"/>
    </location>
</feature>
<name>A0A1T5A9M3_9FIRM</name>
<feature type="binding site" evidence="5">
    <location>
        <position position="144"/>
    </location>
    <ligand>
        <name>S-adenosyl-L-methionine</name>
        <dbReference type="ChEBI" id="CHEBI:59789"/>
    </ligand>
</feature>
<evidence type="ECO:0000256" key="4">
    <source>
        <dbReference type="ARBA" id="ARBA00048391"/>
    </source>
</evidence>
<reference evidence="9" key="1">
    <citation type="submission" date="2017-02" db="EMBL/GenBank/DDBJ databases">
        <authorList>
            <person name="Varghese N."/>
            <person name="Submissions S."/>
        </authorList>
    </citation>
    <scope>NUCLEOTIDE SEQUENCE [LARGE SCALE GENOMIC DNA]</scope>
    <source>
        <strain evidence="9">ATCC 35199</strain>
    </source>
</reference>
<protein>
    <recommendedName>
        <fullName evidence="5">Release factor glutamine methyltransferase</fullName>
        <shortName evidence="5">RF MTase</shortName>
        <ecNumber evidence="5">2.1.1.297</ecNumber>
    </recommendedName>
    <alternativeName>
        <fullName evidence="5">N5-glutamine methyltransferase PrmC</fullName>
    </alternativeName>
    <alternativeName>
        <fullName evidence="5">Protein-(glutamine-N5) MTase PrmC</fullName>
    </alternativeName>
    <alternativeName>
        <fullName evidence="5">Protein-glutamine N-methyltransferase PrmC</fullName>
    </alternativeName>
</protein>
<dbReference type="InterPro" id="IPR029063">
    <property type="entry name" value="SAM-dependent_MTases_sf"/>
</dbReference>
<dbReference type="HAMAP" id="MF_02126">
    <property type="entry name" value="RF_methyltr_PrmC"/>
    <property type="match status" value="1"/>
</dbReference>
<evidence type="ECO:0000256" key="2">
    <source>
        <dbReference type="ARBA" id="ARBA00022679"/>
    </source>
</evidence>
<dbReference type="RefSeq" id="WP_079588826.1">
    <property type="nucleotide sequence ID" value="NZ_FUYN01000001.1"/>
</dbReference>
<evidence type="ECO:0000313" key="9">
    <source>
        <dbReference type="Proteomes" id="UP000243406"/>
    </source>
</evidence>
<dbReference type="NCBIfam" id="TIGR03534">
    <property type="entry name" value="RF_mod_PrmC"/>
    <property type="match status" value="1"/>
</dbReference>
<keyword evidence="3 5" id="KW-0949">S-adenosyl-L-methionine</keyword>
<dbReference type="OrthoDB" id="9800643at2"/>
<dbReference type="Pfam" id="PF17827">
    <property type="entry name" value="PrmC_N"/>
    <property type="match status" value="1"/>
</dbReference>
<keyword evidence="9" id="KW-1185">Reference proteome</keyword>
<dbReference type="GO" id="GO:0102559">
    <property type="term" value="F:peptide chain release factor N(5)-glutamine methyltransferase activity"/>
    <property type="evidence" value="ECO:0007669"/>
    <property type="project" value="UniProtKB-EC"/>
</dbReference>
<keyword evidence="2 5" id="KW-0808">Transferase</keyword>
<proteinExistence type="inferred from homology"/>
<feature type="domain" description="Release factor glutamine methyltransferase N-terminal" evidence="7">
    <location>
        <begin position="6"/>
        <end position="73"/>
    </location>
</feature>